<dbReference type="SUPFAM" id="SSF88723">
    <property type="entry name" value="PIN domain-like"/>
    <property type="match status" value="1"/>
</dbReference>
<evidence type="ECO:0000313" key="2">
    <source>
        <dbReference type="Proteomes" id="UP000239471"/>
    </source>
</evidence>
<dbReference type="OrthoDB" id="5624224at2"/>
<sequence>MHIYLDMNIYNRVFDDQSQLRIKFETMAIDIIFELIEKEQYQLCWSFMLDDENNKNPFSYRRSSIKTISSICKINIEPNDEILKIGKFIMASSNTKPKDALHLACAVYFKCDYFITCDDKFIKTVIKNNVRLEEVIGKIKLMNPIDFVRGEMSIDVIE</sequence>
<keyword evidence="2" id="KW-1185">Reference proteome</keyword>
<dbReference type="InterPro" id="IPR029060">
    <property type="entry name" value="PIN-like_dom_sf"/>
</dbReference>
<organism evidence="1 2">
    <name type="scientific">Clostridium vincentii</name>
    <dbReference type="NCBI Taxonomy" id="52704"/>
    <lineage>
        <taxon>Bacteria</taxon>
        <taxon>Bacillati</taxon>
        <taxon>Bacillota</taxon>
        <taxon>Clostridia</taxon>
        <taxon>Eubacteriales</taxon>
        <taxon>Clostridiaceae</taxon>
        <taxon>Clostridium</taxon>
    </lineage>
</organism>
<dbReference type="Proteomes" id="UP000239471">
    <property type="component" value="Unassembled WGS sequence"/>
</dbReference>
<name>A0A2T0BCW8_9CLOT</name>
<reference evidence="1 2" key="1">
    <citation type="submission" date="2018-03" db="EMBL/GenBank/DDBJ databases">
        <title>Genome sequence of Clostridium vincentii DSM 10228.</title>
        <authorList>
            <person name="Poehlein A."/>
            <person name="Daniel R."/>
        </authorList>
    </citation>
    <scope>NUCLEOTIDE SEQUENCE [LARGE SCALE GENOMIC DNA]</scope>
    <source>
        <strain evidence="1 2">DSM 10228</strain>
    </source>
</reference>
<dbReference type="EMBL" id="PVXQ01000024">
    <property type="protein sequence ID" value="PRR81746.1"/>
    <property type="molecule type" value="Genomic_DNA"/>
</dbReference>
<proteinExistence type="predicted"/>
<protein>
    <submittedName>
        <fullName evidence="1">Uncharacterized protein</fullName>
    </submittedName>
</protein>
<accession>A0A2T0BCW8</accession>
<gene>
    <name evidence="1" type="ORF">CLVI_22350</name>
</gene>
<dbReference type="AlphaFoldDB" id="A0A2T0BCW8"/>
<evidence type="ECO:0000313" key="1">
    <source>
        <dbReference type="EMBL" id="PRR81746.1"/>
    </source>
</evidence>
<comment type="caution">
    <text evidence="1">The sequence shown here is derived from an EMBL/GenBank/DDBJ whole genome shotgun (WGS) entry which is preliminary data.</text>
</comment>